<keyword evidence="1" id="KW-0732">Signal</keyword>
<dbReference type="InterPro" id="IPR007433">
    <property type="entry name" value="DUF481"/>
</dbReference>
<dbReference type="AlphaFoldDB" id="A0A2T0X7X2"/>
<dbReference type="Pfam" id="PF04338">
    <property type="entry name" value="DUF481"/>
    <property type="match status" value="1"/>
</dbReference>
<evidence type="ECO:0000313" key="3">
    <source>
        <dbReference type="Proteomes" id="UP000238801"/>
    </source>
</evidence>
<dbReference type="Proteomes" id="UP000238801">
    <property type="component" value="Unassembled WGS sequence"/>
</dbReference>
<feature type="chain" id="PRO_5015597210" evidence="1">
    <location>
        <begin position="25"/>
        <end position="277"/>
    </location>
</feature>
<evidence type="ECO:0000313" key="2">
    <source>
        <dbReference type="EMBL" id="PRY95050.1"/>
    </source>
</evidence>
<dbReference type="RefSeq" id="WP_106159481.1">
    <property type="nucleotide sequence ID" value="NZ_PVTT01000001.1"/>
</dbReference>
<dbReference type="EMBL" id="PVTT01000001">
    <property type="protein sequence ID" value="PRY95050.1"/>
    <property type="molecule type" value="Genomic_DNA"/>
</dbReference>
<protein>
    <submittedName>
        <fullName evidence="2">Putative salt-induced outer membrane protein</fullName>
    </submittedName>
</protein>
<evidence type="ECO:0000256" key="1">
    <source>
        <dbReference type="SAM" id="SignalP"/>
    </source>
</evidence>
<keyword evidence="3" id="KW-1185">Reference proteome</keyword>
<name>A0A2T0X7X2_9RHOB</name>
<dbReference type="OrthoDB" id="7631035at2"/>
<feature type="signal peptide" evidence="1">
    <location>
        <begin position="1"/>
        <end position="24"/>
    </location>
</feature>
<proteinExistence type="predicted"/>
<reference evidence="2 3" key="1">
    <citation type="submission" date="2018-03" db="EMBL/GenBank/DDBJ databases">
        <title>Genomic Encyclopedia of Archaeal and Bacterial Type Strains, Phase II (KMG-II): from individual species to whole genera.</title>
        <authorList>
            <person name="Goeker M."/>
        </authorList>
    </citation>
    <scope>NUCLEOTIDE SEQUENCE [LARGE SCALE GENOMIC DNA]</scope>
    <source>
        <strain evidence="2 3">DSM 29318</strain>
    </source>
</reference>
<organism evidence="2 3">
    <name type="scientific">Hasllibacter halocynthiae</name>
    <dbReference type="NCBI Taxonomy" id="595589"/>
    <lineage>
        <taxon>Bacteria</taxon>
        <taxon>Pseudomonadati</taxon>
        <taxon>Pseudomonadota</taxon>
        <taxon>Alphaproteobacteria</taxon>
        <taxon>Rhodobacterales</taxon>
        <taxon>Roseobacteraceae</taxon>
        <taxon>Hasllibacter</taxon>
    </lineage>
</organism>
<accession>A0A2T0X7X2</accession>
<comment type="caution">
    <text evidence="2">The sequence shown here is derived from an EMBL/GenBank/DDBJ whole genome shotgun (WGS) entry which is preliminary data.</text>
</comment>
<gene>
    <name evidence="2" type="ORF">BCF33_0662</name>
</gene>
<sequence length="277" mass="29930">MMIKTRISAIFAAALLATAGAAQAQAVLVGTEALDDRVDDLTDVIDEDFRRGEDEQRFGFGGVPQGFAGSAALGFSTTSGNTETTDITGAGRITYGRGANAYTFGFGIEYGETDDEETKNEAFLVGEYSRQINGPLYAFGLGSYQYDEFGTFEDDLFIGAGLGYRILATPSQTWRVQAGPGARYTETQLGDDETELAGLISSRYYQQLTPTLSLTNDTAALYSDEAQWTLRNDFGLNFAITDRASTRISYVTDYVSDPLPGAESTDNRLGVSLVYGF</sequence>